<accession>A0A6N6JFL2</accession>
<evidence type="ECO:0000256" key="1">
    <source>
        <dbReference type="SAM" id="MobiDB-lite"/>
    </source>
</evidence>
<comment type="caution">
    <text evidence="2">The sequence shown here is derived from an EMBL/GenBank/DDBJ whole genome shotgun (WGS) entry which is preliminary data.</text>
</comment>
<sequence length="97" mass="10616">MDGRPGLSTEYASVRQDKADKADKAERKVQIEDGLRLWSCSSAWMSLSGLTLAAVPTHSLGHKVPKPDQARQGSNGNVVRATQFGAQNHSRPRDCKR</sequence>
<evidence type="ECO:0000313" key="2">
    <source>
        <dbReference type="EMBL" id="GFE65006.1"/>
    </source>
</evidence>
<dbReference type="EMBL" id="BLJE01000002">
    <property type="protein sequence ID" value="GFE65006.1"/>
    <property type="molecule type" value="Genomic_DNA"/>
</dbReference>
<gene>
    <name evidence="2" type="ORF">KIN_20800</name>
</gene>
<feature type="region of interest" description="Disordered" evidence="1">
    <location>
        <begin position="61"/>
        <end position="97"/>
    </location>
</feature>
<evidence type="ECO:0000313" key="3">
    <source>
        <dbReference type="Proteomes" id="UP000436822"/>
    </source>
</evidence>
<feature type="compositionally biased region" description="Basic and acidic residues" evidence="1">
    <location>
        <begin position="15"/>
        <end position="26"/>
    </location>
</feature>
<keyword evidence="3" id="KW-1185">Reference proteome</keyword>
<feature type="region of interest" description="Disordered" evidence="1">
    <location>
        <begin position="1"/>
        <end position="26"/>
    </location>
</feature>
<name>A0A6N6JFL2_9RHOB</name>
<protein>
    <submittedName>
        <fullName evidence="2">Uncharacterized protein</fullName>
    </submittedName>
</protein>
<proteinExistence type="predicted"/>
<organism evidence="2 3">
    <name type="scientific">Litoreibacter roseus</name>
    <dbReference type="NCBI Taxonomy" id="2601869"/>
    <lineage>
        <taxon>Bacteria</taxon>
        <taxon>Pseudomonadati</taxon>
        <taxon>Pseudomonadota</taxon>
        <taxon>Alphaproteobacteria</taxon>
        <taxon>Rhodobacterales</taxon>
        <taxon>Roseobacteraceae</taxon>
        <taxon>Litoreibacter</taxon>
    </lineage>
</organism>
<dbReference type="Proteomes" id="UP000436822">
    <property type="component" value="Unassembled WGS sequence"/>
</dbReference>
<reference evidence="2 3" key="1">
    <citation type="submission" date="2019-12" db="EMBL/GenBank/DDBJ databases">
        <title>Litoreibacter badius sp. nov., a novel bacteriochlorophyll a-containing bacterium in the genus Litoreibacter.</title>
        <authorList>
            <person name="Kanamuro M."/>
            <person name="Takabe Y."/>
            <person name="Mori K."/>
            <person name="Takaichi S."/>
            <person name="Hanada S."/>
        </authorList>
    </citation>
    <scope>NUCLEOTIDE SEQUENCE [LARGE SCALE GENOMIC DNA]</scope>
    <source>
        <strain evidence="2 3">K6</strain>
    </source>
</reference>
<dbReference type="AlphaFoldDB" id="A0A6N6JFL2"/>